<keyword evidence="9" id="KW-0418">Kinase</keyword>
<dbReference type="SMART" id="SM00091">
    <property type="entry name" value="PAS"/>
    <property type="match status" value="2"/>
</dbReference>
<dbReference type="InterPro" id="IPR035965">
    <property type="entry name" value="PAS-like_dom_sf"/>
</dbReference>
<evidence type="ECO:0000256" key="13">
    <source>
        <dbReference type="ARBA" id="ARBA00023136"/>
    </source>
</evidence>
<dbReference type="SMART" id="SM00387">
    <property type="entry name" value="HATPase_c"/>
    <property type="match status" value="1"/>
</dbReference>
<dbReference type="STRING" id="617002.SAMN05660653_00529"/>
<dbReference type="Gene3D" id="1.20.120.160">
    <property type="entry name" value="HPT domain"/>
    <property type="match status" value="1"/>
</dbReference>
<name>A0A1G6AP04_9BACT</name>
<dbReference type="Pfam" id="PF00512">
    <property type="entry name" value="HisKA"/>
    <property type="match status" value="1"/>
</dbReference>
<dbReference type="FunFam" id="1.10.287.130:FF:000002">
    <property type="entry name" value="Two-component osmosensing histidine kinase"/>
    <property type="match status" value="1"/>
</dbReference>
<keyword evidence="4" id="KW-1003">Cell membrane</keyword>
<dbReference type="InterPro" id="IPR011006">
    <property type="entry name" value="CheY-like_superfamily"/>
</dbReference>
<dbReference type="NCBIfam" id="TIGR00229">
    <property type="entry name" value="sensory_box"/>
    <property type="match status" value="2"/>
</dbReference>
<dbReference type="GO" id="GO:0006355">
    <property type="term" value="P:regulation of DNA-templated transcription"/>
    <property type="evidence" value="ECO:0007669"/>
    <property type="project" value="InterPro"/>
</dbReference>
<accession>A0A1G6AP04</accession>
<dbReference type="SMART" id="SM00388">
    <property type="entry name" value="HisKA"/>
    <property type="match status" value="1"/>
</dbReference>
<dbReference type="InterPro" id="IPR004358">
    <property type="entry name" value="Sig_transdc_His_kin-like_C"/>
</dbReference>
<dbReference type="CDD" id="cd00130">
    <property type="entry name" value="PAS"/>
    <property type="match status" value="2"/>
</dbReference>
<evidence type="ECO:0000256" key="20">
    <source>
        <dbReference type="SAM" id="Phobius"/>
    </source>
</evidence>
<feature type="domain" description="Histidine kinase" evidence="21">
    <location>
        <begin position="575"/>
        <end position="807"/>
    </location>
</feature>
<evidence type="ECO:0000256" key="1">
    <source>
        <dbReference type="ARBA" id="ARBA00000085"/>
    </source>
</evidence>
<dbReference type="SUPFAM" id="SSF47226">
    <property type="entry name" value="Histidine-containing phosphotransfer domain, HPT domain"/>
    <property type="match status" value="1"/>
</dbReference>
<dbReference type="EC" id="2.7.13.3" evidence="3"/>
<dbReference type="Gene3D" id="3.40.50.2300">
    <property type="match status" value="2"/>
</dbReference>
<dbReference type="FunFam" id="3.30.565.10:FF:000010">
    <property type="entry name" value="Sensor histidine kinase RcsC"/>
    <property type="match status" value="1"/>
</dbReference>
<keyword evidence="12" id="KW-0902">Two-component regulatory system</keyword>
<evidence type="ECO:0000256" key="4">
    <source>
        <dbReference type="ARBA" id="ARBA00022475"/>
    </source>
</evidence>
<evidence type="ECO:0000256" key="3">
    <source>
        <dbReference type="ARBA" id="ARBA00012438"/>
    </source>
</evidence>
<comment type="catalytic activity">
    <reaction evidence="1">
        <text>ATP + protein L-histidine = ADP + protein N-phospho-L-histidine.</text>
        <dbReference type="EC" id="2.7.13.3"/>
    </reaction>
</comment>
<organism evidence="26 27">
    <name type="scientific">Desulfonatronum thiosulfatophilum</name>
    <dbReference type="NCBI Taxonomy" id="617002"/>
    <lineage>
        <taxon>Bacteria</taxon>
        <taxon>Pseudomonadati</taxon>
        <taxon>Thermodesulfobacteriota</taxon>
        <taxon>Desulfovibrionia</taxon>
        <taxon>Desulfovibrionales</taxon>
        <taxon>Desulfonatronaceae</taxon>
        <taxon>Desulfonatronum</taxon>
    </lineage>
</organism>
<feature type="domain" description="Response regulatory" evidence="22">
    <location>
        <begin position="981"/>
        <end position="1101"/>
    </location>
</feature>
<dbReference type="Pfam" id="PF08448">
    <property type="entry name" value="PAS_4"/>
    <property type="match status" value="1"/>
</dbReference>
<dbReference type="SUPFAM" id="SSF52172">
    <property type="entry name" value="CheY-like"/>
    <property type="match status" value="2"/>
</dbReference>
<dbReference type="SMART" id="SM00065">
    <property type="entry name" value="GAF"/>
    <property type="match status" value="1"/>
</dbReference>
<evidence type="ECO:0000256" key="8">
    <source>
        <dbReference type="ARBA" id="ARBA00022741"/>
    </source>
</evidence>
<evidence type="ECO:0000256" key="17">
    <source>
        <dbReference type="PROSITE-ProRule" id="PRU00169"/>
    </source>
</evidence>
<feature type="compositionally biased region" description="Low complexity" evidence="19">
    <location>
        <begin position="1131"/>
        <end position="1142"/>
    </location>
</feature>
<feature type="domain" description="PAC" evidence="24">
    <location>
        <begin position="202"/>
        <end position="254"/>
    </location>
</feature>
<dbReference type="Pfam" id="PF01627">
    <property type="entry name" value="Hpt"/>
    <property type="match status" value="1"/>
</dbReference>
<dbReference type="PRINTS" id="PR00344">
    <property type="entry name" value="BCTRLSENSOR"/>
</dbReference>
<evidence type="ECO:0000256" key="7">
    <source>
        <dbReference type="ARBA" id="ARBA00022692"/>
    </source>
</evidence>
<evidence type="ECO:0000256" key="11">
    <source>
        <dbReference type="ARBA" id="ARBA00022989"/>
    </source>
</evidence>
<dbReference type="SMART" id="SM00448">
    <property type="entry name" value="REC"/>
    <property type="match status" value="2"/>
</dbReference>
<evidence type="ECO:0000256" key="19">
    <source>
        <dbReference type="SAM" id="MobiDB-lite"/>
    </source>
</evidence>
<sequence length="1348" mass="150575">MAMFVNIRAWIALGLWLLLPCMASALELTPAEQDYLRELDRVSMCVDPEWPPYERLDEQGNFTGIVERPFNYQIVFKIFVAIALFVFFALNWSSQVRRRNRQLDLLSRQLKEDIAAREQIEHRLKEQSDHLRLVIDTVPNYIFAKDIDGRFLLANKAMADVFGLPPEDVVGKTDRDHSPSDEMVEFFRKADLAVIESGRPLFIPEEKSLRKDGTVGWFQTIKIPYRHPESDRPAILGVAVDITERKLIEEAVRASERRFHQLAEQSRTVIWEVDAQGLFTYVSPLVRKFYGYHPEELVGIKHFFDLIPESDREHCKSQGLRIISLKESIENMESRIQTKDGRILWVLSNGVPLLDENDQVLGFRGADVDITPRKHLEEQIRFKNALQKLIARVSSEFINATSTNIADKINAMLRQYGEFLQVDRTFLFQLSPDEQLILKVHEWCAPGVEAINSVFRDAVVAELPLLAEAAAKREMLMVRDVDQLQEGPDKRLLVRQNVRSMLCLPIVKNDRLWGFYGFDAVRAKRIPDPEQIQVLRIMGHILGDALSRNQFELELQQAKEQAEAATQAKSQFLANMSHEIRTPMNAIIGMTHLALRTEMTPRQQDYLARIDSAAKTLLGVINDILDFSKIEAGKLELEHAVFDLDEVFGNLAAIVGLKAEEKKLRLIFSVAPETPRRLVGDALRLNQVLINLVNNAIKFTRQGEVVVSVELCPDHMSTASSLNHVSDNHACLLFTVRDTGNGMSREQVSQLFQAFTQGDASITRKHGGTGLGLVISRQLVQMMGGVIQVESEVGRGSVFSFALLLEKAADREPSPDLGNAPVFRTAASRLLVVEDMEEVREVLASMLEHYGFRVDVAQNGKEGMAMIRDASDQGEPYDLVLMDWRLPDLDGIDAIRRIRGEASLSKVPEFILVTGFAREEIMHQTREMGIGLLLKPLNRSMLFDAVAQILQPGSSRTSGTGDQVFPEPSAPKISKNLAGRRILLVEDNALNRDLVRELLTPTGVALEMAVNGREGVMREAAEHFDLILMDVQMPEMDGLEATREIRKREQATSPPRRIPIIAMTAHAMAMDREKSLAAGMDDHLTKPVDPEQLKQTLLRWIAPERTEQPMSGAPEAPAAVSPSGGQGAGSGSESPRNLTLPPDILPPFDIPRVLVRCNGNRDLLRRLLAAFGQEHAESMPRLHSLIRQGDFAGARIHAHSLKGAAATLEAADLADAAGNVEAALRDGQLDQLPDLLEKLAVFLEQALLAAVAGFSVTEPTRPSRTRTDIALGQNVGEDVLTSLSELESLLRDNNLRARRKFAELAGQFSGHDVDDQVGALQSSLNNLDFEGALHALKLLMDRLADKKS</sequence>
<evidence type="ECO:0000256" key="15">
    <source>
        <dbReference type="ARBA" id="ARBA00068150"/>
    </source>
</evidence>
<dbReference type="CDD" id="cd17546">
    <property type="entry name" value="REC_hyHK_CKI1_RcsC-like"/>
    <property type="match status" value="2"/>
</dbReference>
<keyword evidence="6" id="KW-0808">Transferase</keyword>
<keyword evidence="7 20" id="KW-0812">Transmembrane</keyword>
<dbReference type="Pfam" id="PF13185">
    <property type="entry name" value="GAF_2"/>
    <property type="match status" value="1"/>
</dbReference>
<keyword evidence="18" id="KW-0175">Coiled coil</keyword>
<feature type="modified residue" description="4-aspartylphosphate" evidence="17">
    <location>
        <position position="1030"/>
    </location>
</feature>
<evidence type="ECO:0000259" key="22">
    <source>
        <dbReference type="PROSITE" id="PS50110"/>
    </source>
</evidence>
<dbReference type="EMBL" id="FMXO01000002">
    <property type="protein sequence ID" value="SDB10071.1"/>
    <property type="molecule type" value="Genomic_DNA"/>
</dbReference>
<dbReference type="InterPro" id="IPR001789">
    <property type="entry name" value="Sig_transdc_resp-reg_receiver"/>
</dbReference>
<dbReference type="CDD" id="cd00082">
    <property type="entry name" value="HisKA"/>
    <property type="match status" value="1"/>
</dbReference>
<dbReference type="InterPro" id="IPR036097">
    <property type="entry name" value="HisK_dim/P_sf"/>
</dbReference>
<evidence type="ECO:0000259" key="21">
    <source>
        <dbReference type="PROSITE" id="PS50109"/>
    </source>
</evidence>
<dbReference type="GO" id="GO:0005524">
    <property type="term" value="F:ATP binding"/>
    <property type="evidence" value="ECO:0007669"/>
    <property type="project" value="UniProtKB-KW"/>
</dbReference>
<dbReference type="Gene3D" id="3.30.450.40">
    <property type="match status" value="1"/>
</dbReference>
<proteinExistence type="predicted"/>
<dbReference type="InterPro" id="IPR003661">
    <property type="entry name" value="HisK_dim/P_dom"/>
</dbReference>
<evidence type="ECO:0000256" key="14">
    <source>
        <dbReference type="ARBA" id="ARBA00064003"/>
    </source>
</evidence>
<evidence type="ECO:0000256" key="6">
    <source>
        <dbReference type="ARBA" id="ARBA00022679"/>
    </source>
</evidence>
<dbReference type="PROSITE" id="PS50112">
    <property type="entry name" value="PAS"/>
    <property type="match status" value="2"/>
</dbReference>
<comment type="subcellular location">
    <subcellularLocation>
        <location evidence="2">Cell membrane</location>
        <topology evidence="2">Multi-pass membrane protein</topology>
    </subcellularLocation>
</comment>
<dbReference type="PANTHER" id="PTHR45339:SF1">
    <property type="entry name" value="HYBRID SIGNAL TRANSDUCTION HISTIDINE KINASE J"/>
    <property type="match status" value="1"/>
</dbReference>
<feature type="domain" description="HPt" evidence="25">
    <location>
        <begin position="1160"/>
        <end position="1250"/>
    </location>
</feature>
<evidence type="ECO:0000259" key="23">
    <source>
        <dbReference type="PROSITE" id="PS50112"/>
    </source>
</evidence>
<dbReference type="GO" id="GO:0000155">
    <property type="term" value="F:phosphorelay sensor kinase activity"/>
    <property type="evidence" value="ECO:0007669"/>
    <property type="project" value="InterPro"/>
</dbReference>
<dbReference type="InterPro" id="IPR036890">
    <property type="entry name" value="HATPase_C_sf"/>
</dbReference>
<evidence type="ECO:0000313" key="27">
    <source>
        <dbReference type="Proteomes" id="UP000198771"/>
    </source>
</evidence>
<feature type="domain" description="Response regulatory" evidence="22">
    <location>
        <begin position="829"/>
        <end position="950"/>
    </location>
</feature>
<dbReference type="Gene3D" id="3.30.565.10">
    <property type="entry name" value="Histidine kinase-like ATPase, C-terminal domain"/>
    <property type="match status" value="1"/>
</dbReference>
<evidence type="ECO:0000313" key="26">
    <source>
        <dbReference type="EMBL" id="SDB10071.1"/>
    </source>
</evidence>
<dbReference type="PROSITE" id="PS50894">
    <property type="entry name" value="HPT"/>
    <property type="match status" value="1"/>
</dbReference>
<dbReference type="Gene3D" id="1.10.287.130">
    <property type="match status" value="1"/>
</dbReference>
<evidence type="ECO:0000259" key="24">
    <source>
        <dbReference type="PROSITE" id="PS50113"/>
    </source>
</evidence>
<dbReference type="Pfam" id="PF02518">
    <property type="entry name" value="HATPase_c"/>
    <property type="match status" value="1"/>
</dbReference>
<protein>
    <recommendedName>
        <fullName evidence="15">Sensory/regulatory protein RpfC</fullName>
        <ecNumber evidence="3">2.7.13.3</ecNumber>
    </recommendedName>
</protein>
<keyword evidence="10" id="KW-0067">ATP-binding</keyword>
<feature type="domain" description="PAC" evidence="24">
    <location>
        <begin position="330"/>
        <end position="382"/>
    </location>
</feature>
<dbReference type="SUPFAM" id="SSF47384">
    <property type="entry name" value="Homodimeric domain of signal transducing histidine kinase"/>
    <property type="match status" value="1"/>
</dbReference>
<evidence type="ECO:0000256" key="16">
    <source>
        <dbReference type="PROSITE-ProRule" id="PRU00110"/>
    </source>
</evidence>
<dbReference type="CDD" id="cd16922">
    <property type="entry name" value="HATPase_EvgS-ArcB-TorS-like"/>
    <property type="match status" value="1"/>
</dbReference>
<keyword evidence="8" id="KW-0547">Nucleotide-binding</keyword>
<comment type="subunit">
    <text evidence="14">At low DSF concentrations, interacts with RpfF.</text>
</comment>
<keyword evidence="5 17" id="KW-0597">Phosphoprotein</keyword>
<feature type="modified residue" description="4-aspartylphosphate" evidence="17">
    <location>
        <position position="883"/>
    </location>
</feature>
<evidence type="ECO:0000256" key="12">
    <source>
        <dbReference type="ARBA" id="ARBA00023012"/>
    </source>
</evidence>
<dbReference type="RefSeq" id="WP_092116939.1">
    <property type="nucleotide sequence ID" value="NZ_FMXO01000002.1"/>
</dbReference>
<dbReference type="PROSITE" id="PS50113">
    <property type="entry name" value="PAC"/>
    <property type="match status" value="2"/>
</dbReference>
<evidence type="ECO:0000259" key="25">
    <source>
        <dbReference type="PROSITE" id="PS50894"/>
    </source>
</evidence>
<evidence type="ECO:0000256" key="5">
    <source>
        <dbReference type="ARBA" id="ARBA00022553"/>
    </source>
</evidence>
<feature type="modified residue" description="Phosphohistidine" evidence="16">
    <location>
        <position position="1199"/>
    </location>
</feature>
<dbReference type="InterPro" id="IPR029016">
    <property type="entry name" value="GAF-like_dom_sf"/>
</dbReference>
<reference evidence="26 27" key="1">
    <citation type="submission" date="2016-10" db="EMBL/GenBank/DDBJ databases">
        <authorList>
            <person name="de Groot N.N."/>
        </authorList>
    </citation>
    <scope>NUCLEOTIDE SEQUENCE [LARGE SCALE GENOMIC DNA]</scope>
    <source>
        <strain evidence="26 27">ASO4-2</strain>
    </source>
</reference>
<dbReference type="InterPro" id="IPR003018">
    <property type="entry name" value="GAF"/>
</dbReference>
<dbReference type="SUPFAM" id="SSF55874">
    <property type="entry name" value="ATPase domain of HSP90 chaperone/DNA topoisomerase II/histidine kinase"/>
    <property type="match status" value="1"/>
</dbReference>
<keyword evidence="13 20" id="KW-0472">Membrane</keyword>
<dbReference type="GO" id="GO:0005886">
    <property type="term" value="C:plasma membrane"/>
    <property type="evidence" value="ECO:0007669"/>
    <property type="project" value="UniProtKB-SubCell"/>
</dbReference>
<dbReference type="PANTHER" id="PTHR45339">
    <property type="entry name" value="HYBRID SIGNAL TRANSDUCTION HISTIDINE KINASE J"/>
    <property type="match status" value="1"/>
</dbReference>
<dbReference type="InterPro" id="IPR000700">
    <property type="entry name" value="PAS-assoc_C"/>
</dbReference>
<keyword evidence="27" id="KW-1185">Reference proteome</keyword>
<dbReference type="InterPro" id="IPR005467">
    <property type="entry name" value="His_kinase_dom"/>
</dbReference>
<dbReference type="InterPro" id="IPR008207">
    <property type="entry name" value="Sig_transdc_His_kin_Hpt_dom"/>
</dbReference>
<gene>
    <name evidence="26" type="ORF">SAMN05660653_00529</name>
</gene>
<dbReference type="Pfam" id="PF00989">
    <property type="entry name" value="PAS"/>
    <property type="match status" value="1"/>
</dbReference>
<dbReference type="Proteomes" id="UP000198771">
    <property type="component" value="Unassembled WGS sequence"/>
</dbReference>
<dbReference type="SMART" id="SM00086">
    <property type="entry name" value="PAC"/>
    <property type="match status" value="2"/>
</dbReference>
<keyword evidence="11 20" id="KW-1133">Transmembrane helix</keyword>
<evidence type="ECO:0000256" key="18">
    <source>
        <dbReference type="SAM" id="Coils"/>
    </source>
</evidence>
<dbReference type="Pfam" id="PF00072">
    <property type="entry name" value="Response_reg"/>
    <property type="match status" value="2"/>
</dbReference>
<dbReference type="Gene3D" id="3.30.450.20">
    <property type="entry name" value="PAS domain"/>
    <property type="match status" value="2"/>
</dbReference>
<feature type="transmembrane region" description="Helical" evidence="20">
    <location>
        <begin position="74"/>
        <end position="92"/>
    </location>
</feature>
<dbReference type="OrthoDB" id="5468627at2"/>
<dbReference type="InterPro" id="IPR013767">
    <property type="entry name" value="PAS_fold"/>
</dbReference>
<evidence type="ECO:0000256" key="9">
    <source>
        <dbReference type="ARBA" id="ARBA00022777"/>
    </source>
</evidence>
<dbReference type="InterPro" id="IPR000014">
    <property type="entry name" value="PAS"/>
</dbReference>
<dbReference type="SUPFAM" id="SSF55785">
    <property type="entry name" value="PYP-like sensor domain (PAS domain)"/>
    <property type="match status" value="2"/>
</dbReference>
<feature type="coiled-coil region" evidence="18">
    <location>
        <begin position="548"/>
        <end position="575"/>
    </location>
</feature>
<feature type="region of interest" description="Disordered" evidence="19">
    <location>
        <begin position="1108"/>
        <end position="1142"/>
    </location>
</feature>
<evidence type="ECO:0000256" key="2">
    <source>
        <dbReference type="ARBA" id="ARBA00004651"/>
    </source>
</evidence>
<dbReference type="SUPFAM" id="SSF55781">
    <property type="entry name" value="GAF domain-like"/>
    <property type="match status" value="1"/>
</dbReference>
<dbReference type="InterPro" id="IPR013656">
    <property type="entry name" value="PAS_4"/>
</dbReference>
<feature type="domain" description="PAS" evidence="23">
    <location>
        <begin position="255"/>
        <end position="332"/>
    </location>
</feature>
<dbReference type="PROSITE" id="PS50109">
    <property type="entry name" value="HIS_KIN"/>
    <property type="match status" value="1"/>
</dbReference>
<dbReference type="InterPro" id="IPR001610">
    <property type="entry name" value="PAC"/>
</dbReference>
<dbReference type="InterPro" id="IPR036641">
    <property type="entry name" value="HPT_dom_sf"/>
</dbReference>
<feature type="domain" description="PAS" evidence="23">
    <location>
        <begin position="127"/>
        <end position="212"/>
    </location>
</feature>
<evidence type="ECO:0000256" key="10">
    <source>
        <dbReference type="ARBA" id="ARBA00022840"/>
    </source>
</evidence>
<dbReference type="PROSITE" id="PS50110">
    <property type="entry name" value="RESPONSE_REGULATORY"/>
    <property type="match status" value="2"/>
</dbReference>
<dbReference type="InterPro" id="IPR003594">
    <property type="entry name" value="HATPase_dom"/>
</dbReference>